<reference evidence="9 10" key="1">
    <citation type="submission" date="2024-04" db="EMBL/GenBank/DDBJ databases">
        <title>Genome assembly C_amara_ONT_v2.</title>
        <authorList>
            <person name="Yant L."/>
            <person name="Moore C."/>
            <person name="Slenker M."/>
        </authorList>
    </citation>
    <scope>NUCLEOTIDE SEQUENCE [LARGE SCALE GENOMIC DNA]</scope>
    <source>
        <tissue evidence="9">Leaf</tissue>
    </source>
</reference>
<dbReference type="Gene3D" id="2.60.120.330">
    <property type="entry name" value="B-lactam Antibiotic, Isopenicillin N Synthase, Chain"/>
    <property type="match status" value="1"/>
</dbReference>
<dbReference type="Pfam" id="PF03171">
    <property type="entry name" value="2OG-FeII_Oxy"/>
    <property type="match status" value="1"/>
</dbReference>
<dbReference type="InterPro" id="IPR044861">
    <property type="entry name" value="IPNS-like_FE2OG_OXY"/>
</dbReference>
<dbReference type="Proteomes" id="UP001558713">
    <property type="component" value="Unassembled WGS sequence"/>
</dbReference>
<proteinExistence type="inferred from homology"/>
<dbReference type="EMBL" id="JBANAX010000421">
    <property type="protein sequence ID" value="KAL1209326.1"/>
    <property type="molecule type" value="Genomic_DNA"/>
</dbReference>
<dbReference type="InterPro" id="IPR027443">
    <property type="entry name" value="IPNS-like_sf"/>
</dbReference>
<evidence type="ECO:0000256" key="3">
    <source>
        <dbReference type="ARBA" id="ARBA00022964"/>
    </source>
</evidence>
<dbReference type="InterPro" id="IPR050231">
    <property type="entry name" value="Iron_ascorbate_oxido_reductase"/>
</dbReference>
<evidence type="ECO:0000256" key="4">
    <source>
        <dbReference type="ARBA" id="ARBA00023002"/>
    </source>
</evidence>
<evidence type="ECO:0000259" key="8">
    <source>
        <dbReference type="PROSITE" id="PS51471"/>
    </source>
</evidence>
<gene>
    <name evidence="9" type="ORF">V5N11_025104</name>
</gene>
<comment type="function">
    <text evidence="6">Probable 2-oxoglutarate-dependent dioxygenase that may be involved in glucosinolates biosynthesis. May play a role in the production of aliphatic glucosinolates.</text>
</comment>
<dbReference type="GO" id="GO:0051213">
    <property type="term" value="F:dioxygenase activity"/>
    <property type="evidence" value="ECO:0007669"/>
    <property type="project" value="UniProtKB-KW"/>
</dbReference>
<evidence type="ECO:0000256" key="7">
    <source>
        <dbReference type="RuleBase" id="RU003682"/>
    </source>
</evidence>
<accession>A0ABD1BEA4</accession>
<dbReference type="PANTHER" id="PTHR47990">
    <property type="entry name" value="2-OXOGLUTARATE (2OG) AND FE(II)-DEPENDENT OXYGENASE SUPERFAMILY PROTEIN-RELATED"/>
    <property type="match status" value="1"/>
</dbReference>
<evidence type="ECO:0000256" key="5">
    <source>
        <dbReference type="ARBA" id="ARBA00023004"/>
    </source>
</evidence>
<evidence type="ECO:0000313" key="9">
    <source>
        <dbReference type="EMBL" id="KAL1209326.1"/>
    </source>
</evidence>
<dbReference type="InterPro" id="IPR026992">
    <property type="entry name" value="DIOX_N"/>
</dbReference>
<comment type="caution">
    <text evidence="9">The sequence shown here is derived from an EMBL/GenBank/DDBJ whole genome shotgun (WGS) entry which is preliminary data.</text>
</comment>
<evidence type="ECO:0000256" key="2">
    <source>
        <dbReference type="ARBA" id="ARBA00022723"/>
    </source>
</evidence>
<evidence type="ECO:0000256" key="6">
    <source>
        <dbReference type="ARBA" id="ARBA00057022"/>
    </source>
</evidence>
<comment type="similarity">
    <text evidence="1 7">Belongs to the iron/ascorbate-dependent oxidoreductase family.</text>
</comment>
<keyword evidence="5 7" id="KW-0408">Iron</keyword>
<dbReference type="GO" id="GO:0046872">
    <property type="term" value="F:metal ion binding"/>
    <property type="evidence" value="ECO:0007669"/>
    <property type="project" value="UniProtKB-KW"/>
</dbReference>
<dbReference type="PROSITE" id="PS51471">
    <property type="entry name" value="FE2OG_OXY"/>
    <property type="match status" value="1"/>
</dbReference>
<name>A0ABD1BEA4_CARAN</name>
<sequence length="329" mass="37936">MDSDSVLPLSESFQLPLIDLSDQTLKPGSSKWDEVKTHVRKALEDYGCFEASYDNVSTELKKSVFEAMEELFELPIQTKQRNVSSKPYHGYLCHNLYQSLGIDDATVLEKVNDFTQQLWADQGNKTISETIHRFSEQLWELDMMVRRMIMESFGLEKYIDEHLNSTNYLLRLMKYTSPPDDDDDDGLEETKFGLRAHTDKNILTILHQFQVDGLEVKTKDEKWIKVKPSQDSFLVMVGDSLGAFLNGRLSSPYHRVMMMGKKTRYSTALFSVPKTGVIVDSPEELIDEEHPRIFKPYQYDDFLQFFQTEAGRRAQSPFHAFAALSNTPL</sequence>
<keyword evidence="4 7" id="KW-0560">Oxidoreductase</keyword>
<evidence type="ECO:0000256" key="1">
    <source>
        <dbReference type="ARBA" id="ARBA00008056"/>
    </source>
</evidence>
<keyword evidence="10" id="KW-1185">Reference proteome</keyword>
<dbReference type="FunFam" id="2.60.120.330:FF:000022">
    <property type="entry name" value="Probable 2-oxoglutarate-dependent dioxygenase AOP1.2"/>
    <property type="match status" value="1"/>
</dbReference>
<keyword evidence="3 9" id="KW-0223">Dioxygenase</keyword>
<organism evidence="9 10">
    <name type="scientific">Cardamine amara subsp. amara</name>
    <dbReference type="NCBI Taxonomy" id="228776"/>
    <lineage>
        <taxon>Eukaryota</taxon>
        <taxon>Viridiplantae</taxon>
        <taxon>Streptophyta</taxon>
        <taxon>Embryophyta</taxon>
        <taxon>Tracheophyta</taxon>
        <taxon>Spermatophyta</taxon>
        <taxon>Magnoliopsida</taxon>
        <taxon>eudicotyledons</taxon>
        <taxon>Gunneridae</taxon>
        <taxon>Pentapetalae</taxon>
        <taxon>rosids</taxon>
        <taxon>malvids</taxon>
        <taxon>Brassicales</taxon>
        <taxon>Brassicaceae</taxon>
        <taxon>Cardamineae</taxon>
        <taxon>Cardamine</taxon>
    </lineage>
</organism>
<evidence type="ECO:0000313" key="10">
    <source>
        <dbReference type="Proteomes" id="UP001558713"/>
    </source>
</evidence>
<dbReference type="Pfam" id="PF14226">
    <property type="entry name" value="DIOX_N"/>
    <property type="match status" value="1"/>
</dbReference>
<dbReference type="InterPro" id="IPR005123">
    <property type="entry name" value="Oxoglu/Fe-dep_dioxygenase_dom"/>
</dbReference>
<dbReference type="SUPFAM" id="SSF51197">
    <property type="entry name" value="Clavaminate synthase-like"/>
    <property type="match status" value="1"/>
</dbReference>
<feature type="domain" description="Fe2OG dioxygenase" evidence="8">
    <location>
        <begin position="165"/>
        <end position="273"/>
    </location>
</feature>
<protein>
    <submittedName>
        <fullName evidence="9">2-oxoglutarate-dependent dioxygenase AOP1.2</fullName>
    </submittedName>
</protein>
<keyword evidence="2 7" id="KW-0479">Metal-binding</keyword>
<dbReference type="AlphaFoldDB" id="A0ABD1BEA4"/>